<protein>
    <recommendedName>
        <fullName evidence="4">YARHG domain-containing protein</fullName>
    </recommendedName>
</protein>
<dbReference type="Proteomes" id="UP000278775">
    <property type="component" value="Unassembled WGS sequence"/>
</dbReference>
<comment type="caution">
    <text evidence="2">The sequence shown here is derived from an EMBL/GenBank/DDBJ whole genome shotgun (WGS) entry which is preliminary data.</text>
</comment>
<dbReference type="RefSeq" id="WP_122637533.1">
    <property type="nucleotide sequence ID" value="NZ_QWIU01000002.1"/>
</dbReference>
<dbReference type="OrthoDB" id="9929703at2"/>
<organism evidence="2 3">
    <name type="scientific">Chryseobacterium nematophagum</name>
    <dbReference type="NCBI Taxonomy" id="2305228"/>
    <lineage>
        <taxon>Bacteria</taxon>
        <taxon>Pseudomonadati</taxon>
        <taxon>Bacteroidota</taxon>
        <taxon>Flavobacteriia</taxon>
        <taxon>Flavobacteriales</taxon>
        <taxon>Weeksellaceae</taxon>
        <taxon>Chryseobacterium group</taxon>
        <taxon>Chryseobacterium</taxon>
    </lineage>
</organism>
<dbReference type="EMBL" id="QWIU01000002">
    <property type="protein sequence ID" value="RNA63590.1"/>
    <property type="molecule type" value="Genomic_DNA"/>
</dbReference>
<reference evidence="2 3" key="1">
    <citation type="submission" date="2018-08" db="EMBL/GenBank/DDBJ databases">
        <title>Chryseobacterium nematophagum: a novel matrix digesting pathogen of nematodes.</title>
        <authorList>
            <person name="Page A."/>
            <person name="Roberts M."/>
            <person name="Felix M.-A."/>
            <person name="Weir W."/>
        </authorList>
    </citation>
    <scope>NUCLEOTIDE SEQUENCE [LARGE SCALE GENOMIC DNA]</scope>
    <source>
        <strain evidence="2 3">JUb129</strain>
    </source>
</reference>
<evidence type="ECO:0000313" key="3">
    <source>
        <dbReference type="Proteomes" id="UP000278775"/>
    </source>
</evidence>
<evidence type="ECO:0008006" key="4">
    <source>
        <dbReference type="Google" id="ProtNLM"/>
    </source>
</evidence>
<sequence>MNKKTCLFLFLFSLIINAQIKKLSYDRILNYSIKEDNNFNIYSNDSKTDNLIIDFGESWESSYKKHFTWQHKDHYLNGYLFNEKFLHQNGSSEYMGTLQMDFEKDANLYDIDEYKNCIAYKGVEKNKKDNNYLMIYCTLMNDNYDYSEMNKFMLANQVGIHTPPLPKNHVIVKAMMFNKNNDAIFNFFDLVKISSESQNLFFNQDYIDAYIKEKQFLKDKKSKPFYCKFIVEEVYLSDELEKRLNEFMSDMDTYYNEYGYTNPNDQSNFYDQEIERLAKFYQKYDHLNSKQVEQFKSILIKLKTSKNEEDFFWVRDAY</sequence>
<feature type="signal peptide" evidence="1">
    <location>
        <begin position="1"/>
        <end position="18"/>
    </location>
</feature>
<keyword evidence="1" id="KW-0732">Signal</keyword>
<accession>A0A3M7TMU6</accession>
<proteinExistence type="predicted"/>
<dbReference type="AlphaFoldDB" id="A0A3M7TMU6"/>
<evidence type="ECO:0000256" key="1">
    <source>
        <dbReference type="SAM" id="SignalP"/>
    </source>
</evidence>
<name>A0A3M7TMU6_9FLAO</name>
<feature type="chain" id="PRO_5018273871" description="YARHG domain-containing protein" evidence="1">
    <location>
        <begin position="19"/>
        <end position="318"/>
    </location>
</feature>
<evidence type="ECO:0000313" key="2">
    <source>
        <dbReference type="EMBL" id="RNA63590.1"/>
    </source>
</evidence>
<gene>
    <name evidence="2" type="ORF">D1631_17540</name>
</gene>